<dbReference type="GO" id="GO:0032216">
    <property type="term" value="F:glucosaminyl-phosphatidylinositol O-acyltransferase activity"/>
    <property type="evidence" value="ECO:0007669"/>
    <property type="project" value="TreeGrafter"/>
</dbReference>
<keyword evidence="8" id="KW-0808">Transferase</keyword>
<keyword evidence="10" id="KW-1185">Reference proteome</keyword>
<comment type="caution">
    <text evidence="9">The sequence shown here is derived from an EMBL/GenBank/DDBJ whole genome shotgun (WGS) entry which is preliminary data.</text>
</comment>
<dbReference type="PIRSF" id="PIRSF017321">
    <property type="entry name" value="GWT1"/>
    <property type="match status" value="1"/>
</dbReference>
<sequence>MAFFSEYLTWGMSPQEQTAYKQEKEAFVSDLEGGSMTKAHALTFMMVFSYWAWKANTAKKFHQNNDQFPTSPTTFSFIREGITFAAPFIVAMCYPSTFNITLISLGLFLKGLNDFRTGIPAPPQRRDKWEKDPRAIAYDSRFEPNKVTPKGFLNVCRSMLMLMTCFSILAVDFNIFSREFAKSETFGNTLMDLGVGSFVFSAGIVGYKPYIPNSGKGGSQPTRDSIPVLIFKGLKASLPLIALGLIRFIMVEGVDYQKHVSEYGVHWNFFLTLGLLPIFIPICMRISPQPRFAGYAIIILYQVLLWCFGLEDWIFTADRGSGFIAANKEGICSFLGYLSIALVGMGIGQTILPDPATWKDRADIPISMFAEWVLTWLAFGQARFLLGIDVSRRLANLPYVLWIVWFNTFVIWSMLIIENFIDGRLPPRFIRSKLPDNYTSPSLLSAVNKNSLSTFLFANLCTGAVNLTFKTLRIPDTGALAILTLYMIAILVPCVLLYIYNIRIR</sequence>
<feature type="transmembrane region" description="Helical" evidence="8">
    <location>
        <begin position="35"/>
        <end position="53"/>
    </location>
</feature>
<dbReference type="OrthoDB" id="15270at2759"/>
<dbReference type="AlphaFoldDB" id="A0A9W8DU47"/>
<dbReference type="GO" id="GO:0072659">
    <property type="term" value="P:protein localization to plasma membrane"/>
    <property type="evidence" value="ECO:0007669"/>
    <property type="project" value="TreeGrafter"/>
</dbReference>
<keyword evidence="8" id="KW-0012">Acyltransferase</keyword>
<feature type="transmembrane region" description="Helical" evidence="8">
    <location>
        <begin position="189"/>
        <end position="206"/>
    </location>
</feature>
<name>A0A9W8DU47_9FUNG</name>
<comment type="subcellular location">
    <subcellularLocation>
        <location evidence="8">Endoplasmic reticulum membrane</location>
        <topology evidence="8">Multi-pass membrane protein</topology>
    </subcellularLocation>
    <subcellularLocation>
        <location evidence="1">Membrane</location>
        <topology evidence="1">Multi-pass membrane protein</topology>
    </subcellularLocation>
</comment>
<dbReference type="GO" id="GO:0005789">
    <property type="term" value="C:endoplasmic reticulum membrane"/>
    <property type="evidence" value="ECO:0007669"/>
    <property type="project" value="UniProtKB-SubCell"/>
</dbReference>
<proteinExistence type="inferred from homology"/>
<feature type="transmembrane region" description="Helical" evidence="8">
    <location>
        <begin position="331"/>
        <end position="352"/>
    </location>
</feature>
<dbReference type="EMBL" id="JANBPU010000046">
    <property type="protein sequence ID" value="KAJ1918396.1"/>
    <property type="molecule type" value="Genomic_DNA"/>
</dbReference>
<keyword evidence="8" id="KW-0256">Endoplasmic reticulum</keyword>
<feature type="transmembrane region" description="Helical" evidence="8">
    <location>
        <begin position="267"/>
        <end position="287"/>
    </location>
</feature>
<feature type="transmembrane region" description="Helical" evidence="8">
    <location>
        <begin position="479"/>
        <end position="500"/>
    </location>
</feature>
<reference evidence="9" key="1">
    <citation type="submission" date="2022-07" db="EMBL/GenBank/DDBJ databases">
        <title>Phylogenomic reconstructions and comparative analyses of Kickxellomycotina fungi.</title>
        <authorList>
            <person name="Reynolds N.K."/>
            <person name="Stajich J.E."/>
            <person name="Barry K."/>
            <person name="Grigoriev I.V."/>
            <person name="Crous P."/>
            <person name="Smith M.E."/>
        </authorList>
    </citation>
    <scope>NUCLEOTIDE SEQUENCE</scope>
    <source>
        <strain evidence="9">NBRC 100468</strain>
    </source>
</reference>
<evidence type="ECO:0000256" key="7">
    <source>
        <dbReference type="ARBA" id="ARBA00023136"/>
    </source>
</evidence>
<keyword evidence="4 8" id="KW-0337">GPI-anchor biosynthesis</keyword>
<protein>
    <recommendedName>
        <fullName evidence="8">GPI-anchored wall transfer protein</fullName>
        <ecNumber evidence="8">2.3.-.-</ecNumber>
    </recommendedName>
</protein>
<keyword evidence="5 8" id="KW-0812">Transmembrane</keyword>
<dbReference type="Pfam" id="PF06423">
    <property type="entry name" value="GWT1"/>
    <property type="match status" value="1"/>
</dbReference>
<feature type="transmembrane region" description="Helical" evidence="8">
    <location>
        <begin position="398"/>
        <end position="417"/>
    </location>
</feature>
<dbReference type="GO" id="GO:0006506">
    <property type="term" value="P:GPI anchor biosynthetic process"/>
    <property type="evidence" value="ECO:0007669"/>
    <property type="project" value="UniProtKB-KW"/>
</dbReference>
<keyword evidence="6 8" id="KW-1133">Transmembrane helix</keyword>
<evidence type="ECO:0000313" key="10">
    <source>
        <dbReference type="Proteomes" id="UP001150538"/>
    </source>
</evidence>
<feature type="transmembrane region" description="Helical" evidence="8">
    <location>
        <begin position="293"/>
        <end position="310"/>
    </location>
</feature>
<comment type="function">
    <text evidence="8">A acetyltransferase, which acetylates the inositol ring of phosphatidylinositol during biosynthesis of GPI-anchor.</text>
</comment>
<comment type="pathway">
    <text evidence="2 8">Glycolipid biosynthesis; glycosylphosphatidylinositol-anchor biosynthesis.</text>
</comment>
<keyword evidence="7 8" id="KW-0472">Membrane</keyword>
<organism evidence="9 10">
    <name type="scientific">Mycoemilia scoparia</name>
    <dbReference type="NCBI Taxonomy" id="417184"/>
    <lineage>
        <taxon>Eukaryota</taxon>
        <taxon>Fungi</taxon>
        <taxon>Fungi incertae sedis</taxon>
        <taxon>Zoopagomycota</taxon>
        <taxon>Kickxellomycotina</taxon>
        <taxon>Kickxellomycetes</taxon>
        <taxon>Kickxellales</taxon>
        <taxon>Kickxellaceae</taxon>
        <taxon>Mycoemilia</taxon>
    </lineage>
</organism>
<comment type="similarity">
    <text evidence="3 8">Belongs to the PIGW family.</text>
</comment>
<gene>
    <name evidence="9" type="primary">GWT1</name>
    <name evidence="9" type="ORF">H4219_002622</name>
</gene>
<dbReference type="PANTHER" id="PTHR20661">
    <property type="entry name" value="PHOSPHATIDYLINOSITOL-GLYCAN BIOSYNTHESIS CLASS W PROTEIN"/>
    <property type="match status" value="1"/>
</dbReference>
<feature type="transmembrane region" description="Helical" evidence="8">
    <location>
        <begin position="226"/>
        <end position="246"/>
    </location>
</feature>
<evidence type="ECO:0000256" key="3">
    <source>
        <dbReference type="ARBA" id="ARBA00007559"/>
    </source>
</evidence>
<feature type="transmembrane region" description="Helical" evidence="8">
    <location>
        <begin position="84"/>
        <end position="109"/>
    </location>
</feature>
<accession>A0A9W8DU47</accession>
<feature type="transmembrane region" description="Helical" evidence="8">
    <location>
        <begin position="159"/>
        <end position="177"/>
    </location>
</feature>
<evidence type="ECO:0000256" key="5">
    <source>
        <dbReference type="ARBA" id="ARBA00022692"/>
    </source>
</evidence>
<evidence type="ECO:0000256" key="4">
    <source>
        <dbReference type="ARBA" id="ARBA00022502"/>
    </source>
</evidence>
<feature type="transmembrane region" description="Helical" evidence="8">
    <location>
        <begin position="364"/>
        <end position="386"/>
    </location>
</feature>
<evidence type="ECO:0000256" key="2">
    <source>
        <dbReference type="ARBA" id="ARBA00004687"/>
    </source>
</evidence>
<dbReference type="EC" id="2.3.-.-" evidence="8"/>
<evidence type="ECO:0000256" key="1">
    <source>
        <dbReference type="ARBA" id="ARBA00004141"/>
    </source>
</evidence>
<evidence type="ECO:0000256" key="8">
    <source>
        <dbReference type="RuleBase" id="RU280819"/>
    </source>
</evidence>
<dbReference type="InterPro" id="IPR009447">
    <property type="entry name" value="PIGW/GWT1"/>
</dbReference>
<evidence type="ECO:0000256" key="6">
    <source>
        <dbReference type="ARBA" id="ARBA00022989"/>
    </source>
</evidence>
<dbReference type="PANTHER" id="PTHR20661:SF0">
    <property type="entry name" value="PHOSPHATIDYLINOSITOL-GLYCAN BIOSYNTHESIS CLASS W PROTEIN"/>
    <property type="match status" value="1"/>
</dbReference>
<dbReference type="Proteomes" id="UP001150538">
    <property type="component" value="Unassembled WGS sequence"/>
</dbReference>
<evidence type="ECO:0000313" key="9">
    <source>
        <dbReference type="EMBL" id="KAJ1918396.1"/>
    </source>
</evidence>